<feature type="non-terminal residue" evidence="1">
    <location>
        <position position="1"/>
    </location>
</feature>
<name>A0ABT8IQE6_9BACL</name>
<evidence type="ECO:0000313" key="2">
    <source>
        <dbReference type="Proteomes" id="UP001174196"/>
    </source>
</evidence>
<dbReference type="Proteomes" id="UP001174196">
    <property type="component" value="Unassembled WGS sequence"/>
</dbReference>
<dbReference type="EMBL" id="JANRHH010000049">
    <property type="protein sequence ID" value="MDN4595014.1"/>
    <property type="molecule type" value="Genomic_DNA"/>
</dbReference>
<reference evidence="1" key="1">
    <citation type="submission" date="2022-08" db="EMBL/GenBank/DDBJ databases">
        <title>Polycladomyces zharkentsis sp. nov., a novel thermophilic CMC and starch-degrading bacterium isolated from a geothermal spring in Kazakhstan.</title>
        <authorList>
            <person name="Mashzhan A."/>
            <person name="Kistaubaeva A."/>
            <person name="Javier-Lopez R."/>
            <person name="Birkeland N.-K."/>
        </authorList>
    </citation>
    <scope>NUCLEOTIDE SEQUENCE</scope>
    <source>
        <strain evidence="1">KSR 13</strain>
    </source>
</reference>
<protein>
    <submittedName>
        <fullName evidence="1">Uncharacterized protein</fullName>
    </submittedName>
</protein>
<dbReference type="RefSeq" id="WP_301239977.1">
    <property type="nucleotide sequence ID" value="NZ_JANRHH010000049.1"/>
</dbReference>
<keyword evidence="2" id="KW-1185">Reference proteome</keyword>
<sequence>RSRAATIDTITPSKYEVKDFFLQMNKELFGLQRDSDRFPHIRLSTYIDKTTLAVPNQKWYTQF</sequence>
<gene>
    <name evidence="1" type="ORF">NWF35_14175</name>
</gene>
<comment type="caution">
    <text evidence="1">The sequence shown here is derived from an EMBL/GenBank/DDBJ whole genome shotgun (WGS) entry which is preliminary data.</text>
</comment>
<organism evidence="1 2">
    <name type="scientific">Polycladomyces subterraneus</name>
    <dbReference type="NCBI Taxonomy" id="1016997"/>
    <lineage>
        <taxon>Bacteria</taxon>
        <taxon>Bacillati</taxon>
        <taxon>Bacillota</taxon>
        <taxon>Bacilli</taxon>
        <taxon>Bacillales</taxon>
        <taxon>Thermoactinomycetaceae</taxon>
        <taxon>Polycladomyces</taxon>
    </lineage>
</organism>
<evidence type="ECO:0000313" key="1">
    <source>
        <dbReference type="EMBL" id="MDN4595014.1"/>
    </source>
</evidence>
<proteinExistence type="predicted"/>
<accession>A0ABT8IQE6</accession>